<comment type="caution">
    <text evidence="3">The sequence shown here is derived from an EMBL/GenBank/DDBJ whole genome shotgun (WGS) entry which is preliminary data.</text>
</comment>
<feature type="compositionally biased region" description="Basic and acidic residues" evidence="1">
    <location>
        <begin position="142"/>
        <end position="177"/>
    </location>
</feature>
<dbReference type="RefSeq" id="WP_113962239.1">
    <property type="nucleotide sequence ID" value="NZ_QNRR01000020.1"/>
</dbReference>
<evidence type="ECO:0000256" key="2">
    <source>
        <dbReference type="SAM" id="SignalP"/>
    </source>
</evidence>
<proteinExistence type="predicted"/>
<dbReference type="OrthoDB" id="192287at2"/>
<reference evidence="3 4" key="1">
    <citation type="submission" date="2018-06" db="EMBL/GenBank/DDBJ databases">
        <title>Genomic Encyclopedia of Type Strains, Phase IV (KMG-IV): sequencing the most valuable type-strain genomes for metagenomic binning, comparative biology and taxonomic classification.</title>
        <authorList>
            <person name="Goeker M."/>
        </authorList>
    </citation>
    <scope>NUCLEOTIDE SEQUENCE [LARGE SCALE GENOMIC DNA]</scope>
    <source>
        <strain evidence="3 4">DSM 25532</strain>
    </source>
</reference>
<protein>
    <submittedName>
        <fullName evidence="3">Uncharacterized protein</fullName>
    </submittedName>
</protein>
<feature type="chain" id="PRO_5016899922" evidence="2">
    <location>
        <begin position="23"/>
        <end position="219"/>
    </location>
</feature>
<evidence type="ECO:0000256" key="1">
    <source>
        <dbReference type="SAM" id="MobiDB-lite"/>
    </source>
</evidence>
<dbReference type="Proteomes" id="UP000253426">
    <property type="component" value="Unassembled WGS sequence"/>
</dbReference>
<keyword evidence="4" id="KW-1185">Reference proteome</keyword>
<dbReference type="AlphaFoldDB" id="A0A366H1E2"/>
<evidence type="ECO:0000313" key="4">
    <source>
        <dbReference type="Proteomes" id="UP000253426"/>
    </source>
</evidence>
<feature type="signal peptide" evidence="2">
    <location>
        <begin position="1"/>
        <end position="22"/>
    </location>
</feature>
<name>A0A366H1E2_9BACT</name>
<accession>A0A366H1E2</accession>
<sequence>MKPTFAACLLLPLCASVSIATAQQDPDLPQRVEPTEVAALTSASPFTRSLNLSDSLVLTGIAYIEGKPVVTVMNKETKESHVVGELPNAQGWKLAETSATVKLDRTQAKLMIGTEVVTVRYSQEQLTPEAMKKGGYRPGGGDGRHDGERRDDGPRRDFPRPSEEDRQRFMSMSEEARKKFIDIMRENGEKMRMASPEERSAFIRNIRDRVEAEDKQNKR</sequence>
<feature type="region of interest" description="Disordered" evidence="1">
    <location>
        <begin position="127"/>
        <end position="177"/>
    </location>
</feature>
<evidence type="ECO:0000313" key="3">
    <source>
        <dbReference type="EMBL" id="RBP35694.1"/>
    </source>
</evidence>
<gene>
    <name evidence="3" type="ORF">DES53_12063</name>
</gene>
<dbReference type="EMBL" id="QNRR01000020">
    <property type="protein sequence ID" value="RBP35694.1"/>
    <property type="molecule type" value="Genomic_DNA"/>
</dbReference>
<keyword evidence="2" id="KW-0732">Signal</keyword>
<organism evidence="3 4">
    <name type="scientific">Roseimicrobium gellanilyticum</name>
    <dbReference type="NCBI Taxonomy" id="748857"/>
    <lineage>
        <taxon>Bacteria</taxon>
        <taxon>Pseudomonadati</taxon>
        <taxon>Verrucomicrobiota</taxon>
        <taxon>Verrucomicrobiia</taxon>
        <taxon>Verrucomicrobiales</taxon>
        <taxon>Verrucomicrobiaceae</taxon>
        <taxon>Roseimicrobium</taxon>
    </lineage>
</organism>